<dbReference type="PANTHER" id="PTHR24023">
    <property type="entry name" value="COLLAGEN ALPHA"/>
    <property type="match status" value="1"/>
</dbReference>
<dbReference type="EMBL" id="JAINUG010000113">
    <property type="protein sequence ID" value="KAJ8395801.1"/>
    <property type="molecule type" value="Genomic_DNA"/>
</dbReference>
<comment type="caution">
    <text evidence="5">The sequence shown here is derived from an EMBL/GenBank/DDBJ whole genome shotgun (WGS) entry which is preliminary data.</text>
</comment>
<keyword evidence="1" id="KW-0732">Signal</keyword>
<dbReference type="SUPFAM" id="SSF49899">
    <property type="entry name" value="Concanavalin A-like lectins/glucanases"/>
    <property type="match status" value="1"/>
</dbReference>
<feature type="compositionally biased region" description="Low complexity" evidence="3">
    <location>
        <begin position="309"/>
        <end position="318"/>
    </location>
</feature>
<proteinExistence type="predicted"/>
<dbReference type="InterPro" id="IPR013320">
    <property type="entry name" value="ConA-like_dom_sf"/>
</dbReference>
<evidence type="ECO:0000313" key="5">
    <source>
        <dbReference type="EMBL" id="KAJ8395801.1"/>
    </source>
</evidence>
<dbReference type="SMART" id="SM00210">
    <property type="entry name" value="TSPN"/>
    <property type="match status" value="1"/>
</dbReference>
<feature type="compositionally biased region" description="Basic and acidic residues" evidence="3">
    <location>
        <begin position="262"/>
        <end position="271"/>
    </location>
</feature>
<evidence type="ECO:0000259" key="4">
    <source>
        <dbReference type="SMART" id="SM00210"/>
    </source>
</evidence>
<dbReference type="Gene3D" id="2.60.120.200">
    <property type="match status" value="1"/>
</dbReference>
<dbReference type="GO" id="GO:0030020">
    <property type="term" value="F:extracellular matrix structural constituent conferring tensile strength"/>
    <property type="evidence" value="ECO:0007669"/>
    <property type="project" value="TreeGrafter"/>
</dbReference>
<dbReference type="Proteomes" id="UP001221898">
    <property type="component" value="Unassembled WGS sequence"/>
</dbReference>
<dbReference type="GO" id="GO:0005615">
    <property type="term" value="C:extracellular space"/>
    <property type="evidence" value="ECO:0007669"/>
    <property type="project" value="TreeGrafter"/>
</dbReference>
<reference evidence="5" key="1">
    <citation type="journal article" date="2023" name="Science">
        <title>Genome structures resolve the early diversification of teleost fishes.</title>
        <authorList>
            <person name="Parey E."/>
            <person name="Louis A."/>
            <person name="Montfort J."/>
            <person name="Bouchez O."/>
            <person name="Roques C."/>
            <person name="Iampietro C."/>
            <person name="Lluch J."/>
            <person name="Castinel A."/>
            <person name="Donnadieu C."/>
            <person name="Desvignes T."/>
            <person name="Floi Bucao C."/>
            <person name="Jouanno E."/>
            <person name="Wen M."/>
            <person name="Mejri S."/>
            <person name="Dirks R."/>
            <person name="Jansen H."/>
            <person name="Henkel C."/>
            <person name="Chen W.J."/>
            <person name="Zahm M."/>
            <person name="Cabau C."/>
            <person name="Klopp C."/>
            <person name="Thompson A.W."/>
            <person name="Robinson-Rechavi M."/>
            <person name="Braasch I."/>
            <person name="Lecointre G."/>
            <person name="Bobe J."/>
            <person name="Postlethwait J.H."/>
            <person name="Berthelot C."/>
            <person name="Roest Crollius H."/>
            <person name="Guiguen Y."/>
        </authorList>
    </citation>
    <scope>NUCLEOTIDE SEQUENCE</scope>
    <source>
        <strain evidence="5">NC1722</strain>
    </source>
</reference>
<dbReference type="PANTHER" id="PTHR24023:SF1112">
    <property type="entry name" value="COL_CUTICLE_N DOMAIN-CONTAINING PROTEIN-RELATED"/>
    <property type="match status" value="1"/>
</dbReference>
<feature type="non-terminal residue" evidence="5">
    <location>
        <position position="1"/>
    </location>
</feature>
<evidence type="ECO:0000256" key="2">
    <source>
        <dbReference type="ARBA" id="ARBA00022737"/>
    </source>
</evidence>
<keyword evidence="2" id="KW-0677">Repeat</keyword>
<dbReference type="InterPro" id="IPR050149">
    <property type="entry name" value="Collagen_superfamily"/>
</dbReference>
<accession>A0AAD7WG31</accession>
<evidence type="ECO:0000313" key="6">
    <source>
        <dbReference type="Proteomes" id="UP001221898"/>
    </source>
</evidence>
<feature type="compositionally biased region" description="Polar residues" evidence="3">
    <location>
        <begin position="227"/>
        <end position="238"/>
    </location>
</feature>
<dbReference type="GO" id="GO:0030198">
    <property type="term" value="P:extracellular matrix organization"/>
    <property type="evidence" value="ECO:0007669"/>
    <property type="project" value="TreeGrafter"/>
</dbReference>
<dbReference type="AlphaFoldDB" id="A0AAD7WG31"/>
<feature type="region of interest" description="Disordered" evidence="3">
    <location>
        <begin position="216"/>
        <end position="410"/>
    </location>
</feature>
<dbReference type="GO" id="GO:0031012">
    <property type="term" value="C:extracellular matrix"/>
    <property type="evidence" value="ECO:0007669"/>
    <property type="project" value="TreeGrafter"/>
</dbReference>
<feature type="compositionally biased region" description="Pro residues" evidence="3">
    <location>
        <begin position="330"/>
        <end position="339"/>
    </location>
</feature>
<organism evidence="5 6">
    <name type="scientific">Aldrovandia affinis</name>
    <dbReference type="NCBI Taxonomy" id="143900"/>
    <lineage>
        <taxon>Eukaryota</taxon>
        <taxon>Metazoa</taxon>
        <taxon>Chordata</taxon>
        <taxon>Craniata</taxon>
        <taxon>Vertebrata</taxon>
        <taxon>Euteleostomi</taxon>
        <taxon>Actinopterygii</taxon>
        <taxon>Neopterygii</taxon>
        <taxon>Teleostei</taxon>
        <taxon>Notacanthiformes</taxon>
        <taxon>Halosauridae</taxon>
        <taxon>Aldrovandia</taxon>
    </lineage>
</organism>
<evidence type="ECO:0000256" key="1">
    <source>
        <dbReference type="ARBA" id="ARBA00022729"/>
    </source>
</evidence>
<keyword evidence="6" id="KW-1185">Reference proteome</keyword>
<dbReference type="InterPro" id="IPR048287">
    <property type="entry name" value="TSPN-like_N"/>
</dbReference>
<gene>
    <name evidence="5" type="ORF">AAFF_G00028480</name>
</gene>
<name>A0AAD7WG31_9TELE</name>
<evidence type="ECO:0000256" key="3">
    <source>
        <dbReference type="SAM" id="MobiDB-lite"/>
    </source>
</evidence>
<feature type="domain" description="Thrombospondin-like N-terminal" evidence="4">
    <location>
        <begin position="1"/>
        <end position="136"/>
    </location>
</feature>
<sequence length="410" mass="41812">MVFTLLLKKKTVKDNIYLFQISDEQGYPQFSLDLNGPERTLALRARGGTGGEEDFVGCAFVGEGVQSLFDFQWHKVALSLQAGAASLHVDCGSIETKPLELRGELTTQGHTLLAIRASDGASVEMDVQQVMVYCDPELAIQEACCEIPGARCPPDAPKSRRAAESSPRANFVELVPRPDGQGILGSQDLADKCAGCALLTEEQLIERGHIIDGRIPVMKGEKGEQGSDCSGSESSGPCSTGPKGEKGAKGEPGGAGNWAEGARLKGERGPKGEMGLQGLSGIPGKDGRTGSICVVGPKGQKGTPGLVGPEGLAGEPGRPGLPGLPGIGKPGPPGRPGGPPGLKGNQGEFGIPGLDGEPGHPGPRGPGGPKGDKGDPCEVCPVLPTDGGNTVVLEGKPGPKGEPGVPGIGD</sequence>
<protein>
    <recommendedName>
        <fullName evidence="4">Thrombospondin-like N-terminal domain-containing protein</fullName>
    </recommendedName>
</protein>